<feature type="compositionally biased region" description="Polar residues" evidence="1">
    <location>
        <begin position="1"/>
        <end position="12"/>
    </location>
</feature>
<dbReference type="EMBL" id="CP028901">
    <property type="protein sequence ID" value="AWB32540.1"/>
    <property type="molecule type" value="Genomic_DNA"/>
</dbReference>
<evidence type="ECO:0000313" key="3">
    <source>
        <dbReference type="Proteomes" id="UP000244571"/>
    </source>
</evidence>
<keyword evidence="3" id="KW-1185">Reference proteome</keyword>
<reference evidence="2 3" key="1">
    <citation type="submission" date="2018-04" db="EMBL/GenBank/DDBJ databases">
        <title>Bordetella sp. HZ20 isolated from seawater.</title>
        <authorList>
            <person name="Sun C."/>
        </authorList>
    </citation>
    <scope>NUCLEOTIDE SEQUENCE [LARGE SCALE GENOMIC DNA]</scope>
    <source>
        <strain evidence="2 3">HZ20</strain>
    </source>
</reference>
<dbReference type="Proteomes" id="UP000244571">
    <property type="component" value="Chromosome"/>
</dbReference>
<gene>
    <name evidence="2" type="ORF">DBV39_01070</name>
</gene>
<dbReference type="AlphaFoldDB" id="A0A2R4XFG1"/>
<protein>
    <submittedName>
        <fullName evidence="2">Uncharacterized protein</fullName>
    </submittedName>
</protein>
<feature type="region of interest" description="Disordered" evidence="1">
    <location>
        <begin position="1"/>
        <end position="49"/>
    </location>
</feature>
<organism evidence="2 3">
    <name type="scientific">Orrella marina</name>
    <dbReference type="NCBI Taxonomy" id="2163011"/>
    <lineage>
        <taxon>Bacteria</taxon>
        <taxon>Pseudomonadati</taxon>
        <taxon>Pseudomonadota</taxon>
        <taxon>Betaproteobacteria</taxon>
        <taxon>Burkholderiales</taxon>
        <taxon>Alcaligenaceae</taxon>
        <taxon>Orrella</taxon>
    </lineage>
</organism>
<evidence type="ECO:0000256" key="1">
    <source>
        <dbReference type="SAM" id="MobiDB-lite"/>
    </source>
</evidence>
<feature type="compositionally biased region" description="Polar residues" evidence="1">
    <location>
        <begin position="21"/>
        <end position="40"/>
    </location>
</feature>
<proteinExistence type="predicted"/>
<name>A0A2R4XFG1_9BURK</name>
<sequence>MYQTQPEFTPTIQFPIRSPSHALSQEISISNGCPQDTGTDTIEHTPESASDRFRGVFKCSVVTSGDQRGEVTL</sequence>
<accession>A0A2R4XFG1</accession>
<dbReference type="KEGG" id="boz:DBV39_01070"/>
<evidence type="ECO:0000313" key="2">
    <source>
        <dbReference type="EMBL" id="AWB32540.1"/>
    </source>
</evidence>